<feature type="compositionally biased region" description="Basic and acidic residues" evidence="7">
    <location>
        <begin position="96"/>
        <end position="115"/>
    </location>
</feature>
<accession>A0A067MKB2</accession>
<dbReference type="Proteomes" id="UP000027195">
    <property type="component" value="Unassembled WGS sequence"/>
</dbReference>
<dbReference type="HOGENOM" id="CLU_000445_114_44_1"/>
<evidence type="ECO:0000256" key="1">
    <source>
        <dbReference type="ARBA" id="ARBA00000085"/>
    </source>
</evidence>
<dbReference type="InterPro" id="IPR036890">
    <property type="entry name" value="HATPase_C_sf"/>
</dbReference>
<gene>
    <name evidence="10" type="ORF">BOTBODRAFT_130731</name>
</gene>
<dbReference type="SUPFAM" id="SSF52172">
    <property type="entry name" value="CheY-like"/>
    <property type="match status" value="1"/>
</dbReference>
<evidence type="ECO:0000259" key="8">
    <source>
        <dbReference type="PROSITE" id="PS50109"/>
    </source>
</evidence>
<name>A0A067MKB2_BOTB1</name>
<dbReference type="Pfam" id="PF01590">
    <property type="entry name" value="GAF"/>
    <property type="match status" value="1"/>
</dbReference>
<dbReference type="CDD" id="cd00082">
    <property type="entry name" value="HisKA"/>
    <property type="match status" value="1"/>
</dbReference>
<sequence length="1374" mass="150500">MNSLAYAAAAAAQLSADAADPASVAWQPFMAAYACGQWDPLRPPPQPRPSRSSPPSLPPVRPSRPSSFSTTPSLTAASSSSASTSPPIPPKRALSKRRDAASPDYIDIPRPDPLHHSRTISASPIHHARDAATMRWAGSGVDVTPLVIPSPEYELTDPLRNVHAGIPGTDSFLFAASKSNVEDGSDVTERAPRKRLGSFWEGAQDVNENPTLPSLPPSHSFDYPDDPSPLAPGSSPTDFAGPWFTPYTEMPGQSDDASDDPVEEDYFSNRHRSTSSLADKGKSREDGRKTSSGPCSPRSVASDPGTYPLRPYPFDSQASSRSQPTAKPSGTAGLSSDFCINPYFDNFTPAERLQPIPEEINFYQTGFLAPPEPPDEMERRKALFRYNILHTGKDSNFDRIVHLCKLVFNVRIVTITLIGADDPWFKAECGLGDAKPPRTTSLCAHAILQRGDEPMVILDTHLDWRFARHPFVVEEPHMRFWAGAPLRTPDGYNIGNLCLLDDQPRAQFTPRERHSLREFAAIVMREMELWRDKIQLRMRERIQTSMDKFTRETLEVDPPEDGHGHSIKMEKVFKRAASLVRRTLDVEGSVVMDVSHFEMIETPSPGGGSTVTYHGDLFEGASSHARNLSGVNTPSVNPPPYTHFGPIPPPPVLGVDGPFSPPLTRNQPLTGEEHGALSTFLRECPDGKIYERTIPSCFRRFVPSNFEIAIIVPIFNVDKHPFALLCAYTTEHSKRFIEGYELQYLRAIGVVILGSVLKQRMMLADKAKSLFISNISHELRTPLHGILAAAELLSSTNLTSTQASYLKTVQACGTSLAETVNHVLDFTKLSGSMKNGGLENSIRPSKVDLVQLLEETVDGCWIGSRNRAPSEIGSVYAPQGGANPEAIMSPDVPRHVETILNIGYRRKGWVLNCEKGGIRRILMNLIGNSLKFTTDGYVQITLQELPHEDGSTKVPIELTVKDTGKGISKEFLKNQLFQPFSQESSLQPGTGLGLAIVNGIVRSNSVRGKVEVSSDEGVGTEIRVTLEAEPYSPNPESLSAQCLRPLDPVTVTLIGFRKEIRGYRQLQEVVTYYLVQWWGLTVNVDASDLCGVLILNEDVALLEDLVARDDTTHPVIVLSSARSDPRPLNATEAYERTGGLCRIVYKPCGPSAIHSALQMFHQQRFGATPLSAGSSPLISGSLSLKEKRHSISLVAREESQEDVSQTILIGDGGSVILKSSVGAITSKRNLRVLVVEDNRVNRALLTRWLSLKGYEFVEAENGQEGVDVFGAYPSGYFDIVLIDMSMPVLDGLGATTKIRAIEALRRAETTGAASTSPTLERSHRSMVVALTGLAAADDKRRAFAVGMDGYMVKPVLFGMLTDLFQKLTAHEARK</sequence>
<dbReference type="InParanoid" id="A0A067MKB2"/>
<dbReference type="Pfam" id="PF00072">
    <property type="entry name" value="Response_reg"/>
    <property type="match status" value="1"/>
</dbReference>
<dbReference type="InterPro" id="IPR029016">
    <property type="entry name" value="GAF-like_dom_sf"/>
</dbReference>
<feature type="compositionally biased region" description="Basic and acidic residues" evidence="7">
    <location>
        <begin position="279"/>
        <end position="289"/>
    </location>
</feature>
<dbReference type="STRING" id="930990.A0A067MKB2"/>
<dbReference type="SMART" id="SM00388">
    <property type="entry name" value="HisKA"/>
    <property type="match status" value="1"/>
</dbReference>
<keyword evidence="11" id="KW-1185">Reference proteome</keyword>
<keyword evidence="3 6" id="KW-0597">Phosphoprotein</keyword>
<dbReference type="InterPro" id="IPR003594">
    <property type="entry name" value="HATPase_dom"/>
</dbReference>
<dbReference type="Pfam" id="PF00512">
    <property type="entry name" value="HisKA"/>
    <property type="match status" value="1"/>
</dbReference>
<feature type="region of interest" description="Disordered" evidence="7">
    <location>
        <begin position="36"/>
        <end position="119"/>
    </location>
</feature>
<dbReference type="CDD" id="cd17546">
    <property type="entry name" value="REC_hyHK_CKI1_RcsC-like"/>
    <property type="match status" value="1"/>
</dbReference>
<dbReference type="Gene3D" id="3.30.565.10">
    <property type="entry name" value="Histidine kinase-like ATPase, C-terminal domain"/>
    <property type="match status" value="1"/>
</dbReference>
<dbReference type="PANTHER" id="PTHR43047:SF72">
    <property type="entry name" value="OSMOSENSING HISTIDINE PROTEIN KINASE SLN1"/>
    <property type="match status" value="1"/>
</dbReference>
<dbReference type="InterPro" id="IPR003018">
    <property type="entry name" value="GAF"/>
</dbReference>
<dbReference type="SMART" id="SM00387">
    <property type="entry name" value="HATPase_c"/>
    <property type="match status" value="1"/>
</dbReference>
<comment type="catalytic activity">
    <reaction evidence="1">
        <text>ATP + protein L-histidine = ADP + protein N-phospho-L-histidine.</text>
        <dbReference type="EC" id="2.7.13.3"/>
    </reaction>
</comment>
<dbReference type="OrthoDB" id="21225at2759"/>
<evidence type="ECO:0000313" key="11">
    <source>
        <dbReference type="Proteomes" id="UP000027195"/>
    </source>
</evidence>
<evidence type="ECO:0000259" key="9">
    <source>
        <dbReference type="PROSITE" id="PS50110"/>
    </source>
</evidence>
<dbReference type="Pfam" id="PF02518">
    <property type="entry name" value="HATPase_c"/>
    <property type="match status" value="1"/>
</dbReference>
<keyword evidence="4" id="KW-0808">Transferase</keyword>
<feature type="compositionally biased region" description="Acidic residues" evidence="7">
    <location>
        <begin position="256"/>
        <end position="266"/>
    </location>
</feature>
<feature type="region of interest" description="Disordered" evidence="7">
    <location>
        <begin position="198"/>
        <end position="333"/>
    </location>
</feature>
<dbReference type="GO" id="GO:0009927">
    <property type="term" value="F:histidine phosphotransfer kinase activity"/>
    <property type="evidence" value="ECO:0007669"/>
    <property type="project" value="TreeGrafter"/>
</dbReference>
<dbReference type="GO" id="GO:0000155">
    <property type="term" value="F:phosphorelay sensor kinase activity"/>
    <property type="evidence" value="ECO:0007669"/>
    <property type="project" value="InterPro"/>
</dbReference>
<evidence type="ECO:0000256" key="2">
    <source>
        <dbReference type="ARBA" id="ARBA00012438"/>
    </source>
</evidence>
<dbReference type="InterPro" id="IPR004358">
    <property type="entry name" value="Sig_transdc_His_kin-like_C"/>
</dbReference>
<dbReference type="SUPFAM" id="SSF55874">
    <property type="entry name" value="ATPase domain of HSP90 chaperone/DNA topoisomerase II/histidine kinase"/>
    <property type="match status" value="1"/>
</dbReference>
<feature type="modified residue" description="4-aspartylphosphate" evidence="6">
    <location>
        <position position="1283"/>
    </location>
</feature>
<dbReference type="FunFam" id="1.10.287.130:FF:000023">
    <property type="entry name" value="Sensor histidine kinase/response regulator, putative"/>
    <property type="match status" value="1"/>
</dbReference>
<feature type="domain" description="Response regulatory" evidence="9">
    <location>
        <begin position="1231"/>
        <end position="1368"/>
    </location>
</feature>
<dbReference type="PANTHER" id="PTHR43047">
    <property type="entry name" value="TWO-COMPONENT HISTIDINE PROTEIN KINASE"/>
    <property type="match status" value="1"/>
</dbReference>
<dbReference type="InterPro" id="IPR001789">
    <property type="entry name" value="Sig_transdc_resp-reg_receiver"/>
</dbReference>
<dbReference type="InterPro" id="IPR011006">
    <property type="entry name" value="CheY-like_superfamily"/>
</dbReference>
<feature type="domain" description="Histidine kinase" evidence="8">
    <location>
        <begin position="774"/>
        <end position="1030"/>
    </location>
</feature>
<dbReference type="EC" id="2.7.13.3" evidence="2"/>
<keyword evidence="5" id="KW-0418">Kinase</keyword>
<evidence type="ECO:0000313" key="10">
    <source>
        <dbReference type="EMBL" id="KDQ15979.1"/>
    </source>
</evidence>
<dbReference type="PRINTS" id="PR00344">
    <property type="entry name" value="BCTRLSENSOR"/>
</dbReference>
<feature type="compositionally biased region" description="Low complexity" evidence="7">
    <location>
        <begin position="63"/>
        <end position="85"/>
    </location>
</feature>
<dbReference type="SUPFAM" id="SSF55781">
    <property type="entry name" value="GAF domain-like"/>
    <property type="match status" value="1"/>
</dbReference>
<dbReference type="PROSITE" id="PS50110">
    <property type="entry name" value="RESPONSE_REGULATORY"/>
    <property type="match status" value="1"/>
</dbReference>
<proteinExistence type="predicted"/>
<dbReference type="PROSITE" id="PS50109">
    <property type="entry name" value="HIS_KIN"/>
    <property type="match status" value="1"/>
</dbReference>
<dbReference type="SUPFAM" id="SSF47384">
    <property type="entry name" value="Homodimeric domain of signal transducing histidine kinase"/>
    <property type="match status" value="1"/>
</dbReference>
<dbReference type="GO" id="GO:0005886">
    <property type="term" value="C:plasma membrane"/>
    <property type="evidence" value="ECO:0007669"/>
    <property type="project" value="TreeGrafter"/>
</dbReference>
<evidence type="ECO:0000256" key="7">
    <source>
        <dbReference type="SAM" id="MobiDB-lite"/>
    </source>
</evidence>
<dbReference type="Gene3D" id="3.30.450.40">
    <property type="match status" value="1"/>
</dbReference>
<organism evidence="10 11">
    <name type="scientific">Botryobasidium botryosum (strain FD-172 SS1)</name>
    <dbReference type="NCBI Taxonomy" id="930990"/>
    <lineage>
        <taxon>Eukaryota</taxon>
        <taxon>Fungi</taxon>
        <taxon>Dikarya</taxon>
        <taxon>Basidiomycota</taxon>
        <taxon>Agaricomycotina</taxon>
        <taxon>Agaricomycetes</taxon>
        <taxon>Cantharellales</taxon>
        <taxon>Botryobasidiaceae</taxon>
        <taxon>Botryobasidium</taxon>
    </lineage>
</organism>
<feature type="compositionally biased region" description="Polar residues" evidence="7">
    <location>
        <begin position="316"/>
        <end position="333"/>
    </location>
</feature>
<reference evidence="11" key="1">
    <citation type="journal article" date="2014" name="Proc. Natl. Acad. Sci. U.S.A.">
        <title>Extensive sampling of basidiomycete genomes demonstrates inadequacy of the white-rot/brown-rot paradigm for wood decay fungi.</title>
        <authorList>
            <person name="Riley R."/>
            <person name="Salamov A.A."/>
            <person name="Brown D.W."/>
            <person name="Nagy L.G."/>
            <person name="Floudas D."/>
            <person name="Held B.W."/>
            <person name="Levasseur A."/>
            <person name="Lombard V."/>
            <person name="Morin E."/>
            <person name="Otillar R."/>
            <person name="Lindquist E.A."/>
            <person name="Sun H."/>
            <person name="LaButti K.M."/>
            <person name="Schmutz J."/>
            <person name="Jabbour D."/>
            <person name="Luo H."/>
            <person name="Baker S.E."/>
            <person name="Pisabarro A.G."/>
            <person name="Walton J.D."/>
            <person name="Blanchette R.A."/>
            <person name="Henrissat B."/>
            <person name="Martin F."/>
            <person name="Cullen D."/>
            <person name="Hibbett D.S."/>
            <person name="Grigoriev I.V."/>
        </authorList>
    </citation>
    <scope>NUCLEOTIDE SEQUENCE [LARGE SCALE GENOMIC DNA]</scope>
    <source>
        <strain evidence="11">FD-172 SS1</strain>
    </source>
</reference>
<evidence type="ECO:0000256" key="3">
    <source>
        <dbReference type="ARBA" id="ARBA00022553"/>
    </source>
</evidence>
<dbReference type="EMBL" id="KL198030">
    <property type="protein sequence ID" value="KDQ15979.1"/>
    <property type="molecule type" value="Genomic_DNA"/>
</dbReference>
<dbReference type="InterPro" id="IPR003661">
    <property type="entry name" value="HisK_dim/P_dom"/>
</dbReference>
<dbReference type="InterPro" id="IPR005467">
    <property type="entry name" value="His_kinase_dom"/>
</dbReference>
<dbReference type="Gene3D" id="3.40.50.2300">
    <property type="match status" value="1"/>
</dbReference>
<evidence type="ECO:0000256" key="5">
    <source>
        <dbReference type="ARBA" id="ARBA00022777"/>
    </source>
</evidence>
<dbReference type="Gene3D" id="1.10.287.130">
    <property type="match status" value="1"/>
</dbReference>
<evidence type="ECO:0000256" key="4">
    <source>
        <dbReference type="ARBA" id="ARBA00022679"/>
    </source>
</evidence>
<dbReference type="InterPro" id="IPR036097">
    <property type="entry name" value="HisK_dim/P_sf"/>
</dbReference>
<dbReference type="SMART" id="SM00448">
    <property type="entry name" value="REC"/>
    <property type="match status" value="1"/>
</dbReference>
<protein>
    <recommendedName>
        <fullName evidence="2">histidine kinase</fullName>
        <ecNumber evidence="2">2.7.13.3</ecNumber>
    </recommendedName>
</protein>
<evidence type="ECO:0000256" key="6">
    <source>
        <dbReference type="PROSITE-ProRule" id="PRU00169"/>
    </source>
</evidence>